<proteinExistence type="predicted"/>
<comment type="caution">
    <text evidence="5">The sequence shown here is derived from an EMBL/GenBank/DDBJ whole genome shotgun (WGS) entry which is preliminary data.</text>
</comment>
<evidence type="ECO:0000313" key="5">
    <source>
        <dbReference type="EMBL" id="KAJ3577940.1"/>
    </source>
</evidence>
<evidence type="ECO:0000256" key="1">
    <source>
        <dbReference type="ARBA" id="ARBA00022679"/>
    </source>
</evidence>
<evidence type="ECO:0000256" key="2">
    <source>
        <dbReference type="ARBA" id="ARBA00022723"/>
    </source>
</evidence>
<evidence type="ECO:0000313" key="6">
    <source>
        <dbReference type="Proteomes" id="UP001148614"/>
    </source>
</evidence>
<dbReference type="PROSITE" id="PS00444">
    <property type="entry name" value="POLYPRENYL_SYNTHASE_2"/>
    <property type="match status" value="1"/>
</dbReference>
<dbReference type="VEuPathDB" id="FungiDB:F4678DRAFT_481098"/>
<dbReference type="EMBL" id="JANPWZ010000285">
    <property type="protein sequence ID" value="KAJ3577940.1"/>
    <property type="molecule type" value="Genomic_DNA"/>
</dbReference>
<reference evidence="5" key="1">
    <citation type="submission" date="2022-07" db="EMBL/GenBank/DDBJ databases">
        <title>Genome Sequence of Xylaria arbuscula.</title>
        <authorList>
            <person name="Buettner E."/>
        </authorList>
    </citation>
    <scope>NUCLEOTIDE SEQUENCE</scope>
    <source>
        <strain evidence="5">VT107</strain>
    </source>
</reference>
<dbReference type="InterPro" id="IPR033749">
    <property type="entry name" value="Polyprenyl_synt_CS"/>
</dbReference>
<dbReference type="PROSITE" id="PS00723">
    <property type="entry name" value="POLYPRENYL_SYNTHASE_1"/>
    <property type="match status" value="1"/>
</dbReference>
<dbReference type="Gene3D" id="1.10.600.10">
    <property type="entry name" value="Farnesyl Diphosphate Synthase"/>
    <property type="match status" value="2"/>
</dbReference>
<feature type="region of interest" description="Disordered" evidence="4">
    <location>
        <begin position="355"/>
        <end position="385"/>
    </location>
</feature>
<dbReference type="GO" id="GO:0008299">
    <property type="term" value="P:isoprenoid biosynthetic process"/>
    <property type="evidence" value="ECO:0007669"/>
    <property type="project" value="InterPro"/>
</dbReference>
<protein>
    <submittedName>
        <fullName evidence="5">Uncharacterized protein</fullName>
    </submittedName>
</protein>
<gene>
    <name evidence="5" type="ORF">NPX13_g2628</name>
</gene>
<keyword evidence="3" id="KW-0460">Magnesium</keyword>
<dbReference type="InterPro" id="IPR008949">
    <property type="entry name" value="Isoprenoid_synthase_dom_sf"/>
</dbReference>
<dbReference type="GO" id="GO:0046165">
    <property type="term" value="P:alcohol biosynthetic process"/>
    <property type="evidence" value="ECO:0007669"/>
    <property type="project" value="UniProtKB-ARBA"/>
</dbReference>
<dbReference type="GO" id="GO:0004659">
    <property type="term" value="F:prenyltransferase activity"/>
    <property type="evidence" value="ECO:0007669"/>
    <property type="project" value="InterPro"/>
</dbReference>
<organism evidence="5 6">
    <name type="scientific">Xylaria arbuscula</name>
    <dbReference type="NCBI Taxonomy" id="114810"/>
    <lineage>
        <taxon>Eukaryota</taxon>
        <taxon>Fungi</taxon>
        <taxon>Dikarya</taxon>
        <taxon>Ascomycota</taxon>
        <taxon>Pezizomycotina</taxon>
        <taxon>Sordariomycetes</taxon>
        <taxon>Xylariomycetidae</taxon>
        <taxon>Xylariales</taxon>
        <taxon>Xylariaceae</taxon>
        <taxon>Xylaria</taxon>
    </lineage>
</organism>
<dbReference type="InterPro" id="IPR000092">
    <property type="entry name" value="Polyprenyl_synt"/>
</dbReference>
<dbReference type="GO" id="GO:0046872">
    <property type="term" value="F:metal ion binding"/>
    <property type="evidence" value="ECO:0007669"/>
    <property type="project" value="UniProtKB-KW"/>
</dbReference>
<dbReference type="PANTHER" id="PTHR12001">
    <property type="entry name" value="GERANYLGERANYL PYROPHOSPHATE SYNTHASE"/>
    <property type="match status" value="1"/>
</dbReference>
<dbReference type="Pfam" id="PF00348">
    <property type="entry name" value="polyprenyl_synt"/>
    <property type="match status" value="1"/>
</dbReference>
<keyword evidence="1" id="KW-0808">Transferase</keyword>
<dbReference type="GO" id="GO:0043386">
    <property type="term" value="P:mycotoxin biosynthetic process"/>
    <property type="evidence" value="ECO:0007669"/>
    <property type="project" value="UniProtKB-ARBA"/>
</dbReference>
<dbReference type="SFLD" id="SFLDS00005">
    <property type="entry name" value="Isoprenoid_Synthase_Type_I"/>
    <property type="match status" value="1"/>
</dbReference>
<dbReference type="VEuPathDB" id="FungiDB:F4678DRAFT_427535"/>
<keyword evidence="6" id="KW-1185">Reference proteome</keyword>
<dbReference type="SUPFAM" id="SSF48576">
    <property type="entry name" value="Terpenoid synthases"/>
    <property type="match status" value="2"/>
</dbReference>
<dbReference type="AlphaFoldDB" id="A0A9W8NJQ4"/>
<accession>A0A9W8NJQ4</accession>
<feature type="compositionally biased region" description="Acidic residues" evidence="4">
    <location>
        <begin position="375"/>
        <end position="385"/>
    </location>
</feature>
<evidence type="ECO:0000256" key="4">
    <source>
        <dbReference type="SAM" id="MobiDB-lite"/>
    </source>
</evidence>
<dbReference type="Proteomes" id="UP001148614">
    <property type="component" value="Unassembled WGS sequence"/>
</dbReference>
<dbReference type="Pfam" id="PF19086">
    <property type="entry name" value="Terpene_syn_C_2"/>
    <property type="match status" value="1"/>
</dbReference>
<dbReference type="PANTHER" id="PTHR12001:SF72">
    <property type="entry name" value="THIJ_PFPI FAMILY PROTEIN (AFU_ORTHOLOGUE AFUA_3G01210)-RELATED"/>
    <property type="match status" value="1"/>
</dbReference>
<keyword evidence="2" id="KW-0479">Metal-binding</keyword>
<evidence type="ECO:0000256" key="3">
    <source>
        <dbReference type="ARBA" id="ARBA00022842"/>
    </source>
</evidence>
<name>A0A9W8NJQ4_9PEZI</name>
<sequence length="770" mass="86434">MPYSYSKIVDPSTYETEGLCDGIDLRKHIAADLEEIGTLRAQEDWRRLVGPVAKPYKGGLNPAYSFMTVSVPECIPERLEIISYANEFAFLHDDVIEVASKEVRDSSNDEMLQAFEEGAQTGKIEDNGASGKRKIAAQILKEMMEIDQARAMVAIKSWAIFVEHASGRQHHVHFNTLEEYIPYRCLDVGYMFWHGLVTFGCAITIPDDEAAETRELLTSALIAASLGNDLYSYEKEYEDTMKAGLPDVVNAIWVIMGEHGCTEAEAKEICKERIRQENAKYCKVVEETRKRTDLCDDVRRYIDVMQYSLSGNLVWSIQCPRYNKGSTFSELQMLRAKHGVAKYPALWPPKDGVDGANGTTHRNDSAVDLTANGNTDEEPREDDENMYWGINGVGIRVGNGVDAHGVGTYDAAPTNGQSTEVKTNGIEIVSGERKSAHTSKPSTDSLELDNVVSLALDKNLPELDEGVVLQPWKYLNSLPSKGFRDQAIDSLNTWLKVPKETASKIKEVVKLLHNASLMLDDLEDSSPLRRGRPSTHDIYGPAQTVNSATFLYIQATQLASTMENQECFKVFTEEMRRLYVGQSYDLYWTHNALCPSIAEYLRMVDDKTGGLFRMLTRMMVAESPVSKNLSGVDLDLLSCLIGRFFQIRDDYQNLASADYAKKKGFAEDLDEGKYSFALIHCIQALESEPKLAGDAMQLRALLVKRRFEGKLGPEAKREILTIMKKTKSLDYTLGVIRKLHSELDKEVVNLEKAFGGENFQLRLLMEMLKL</sequence>